<evidence type="ECO:0000313" key="2">
    <source>
        <dbReference type="Proteomes" id="UP001595637"/>
    </source>
</evidence>
<dbReference type="RefSeq" id="WP_380656384.1">
    <property type="nucleotide sequence ID" value="NZ_JBHRVQ010000001.1"/>
</dbReference>
<keyword evidence="2" id="KW-1185">Reference proteome</keyword>
<dbReference type="Proteomes" id="UP001595637">
    <property type="component" value="Unassembled WGS sequence"/>
</dbReference>
<accession>A0ABV7N6X1</accession>
<name>A0ABV7N6X1_9STAP</name>
<evidence type="ECO:0000313" key="1">
    <source>
        <dbReference type="EMBL" id="MFC3389355.1"/>
    </source>
</evidence>
<proteinExistence type="predicted"/>
<comment type="caution">
    <text evidence="1">The sequence shown here is derived from an EMBL/GenBank/DDBJ whole genome shotgun (WGS) entry which is preliminary data.</text>
</comment>
<evidence type="ECO:0008006" key="3">
    <source>
        <dbReference type="Google" id="ProtNLM"/>
    </source>
</evidence>
<organism evidence="1 2">
    <name type="scientific">Salinicoccus sesuvii</name>
    <dbReference type="NCBI Taxonomy" id="868281"/>
    <lineage>
        <taxon>Bacteria</taxon>
        <taxon>Bacillati</taxon>
        <taxon>Bacillota</taxon>
        <taxon>Bacilli</taxon>
        <taxon>Bacillales</taxon>
        <taxon>Staphylococcaceae</taxon>
        <taxon>Salinicoccus</taxon>
    </lineage>
</organism>
<dbReference type="EMBL" id="JBHRVQ010000001">
    <property type="protein sequence ID" value="MFC3389355.1"/>
    <property type="molecule type" value="Genomic_DNA"/>
</dbReference>
<sequence length="102" mass="11319">MKIFQGSRSSGKTAKAIRESSKTGCYILVRSSQEATEIFQMANRLNLRIPYPVTVDELSRESFKGTSLERDGVIVDNALSVLEEMLAVKVNLATIDYGEESE</sequence>
<gene>
    <name evidence="1" type="ORF">ACFOEO_12260</name>
</gene>
<reference evidence="2" key="1">
    <citation type="journal article" date="2019" name="Int. J. Syst. Evol. Microbiol.">
        <title>The Global Catalogue of Microorganisms (GCM) 10K type strain sequencing project: providing services to taxonomists for standard genome sequencing and annotation.</title>
        <authorList>
            <consortium name="The Broad Institute Genomics Platform"/>
            <consortium name="The Broad Institute Genome Sequencing Center for Infectious Disease"/>
            <person name="Wu L."/>
            <person name="Ma J."/>
        </authorList>
    </citation>
    <scope>NUCLEOTIDE SEQUENCE [LARGE SCALE GENOMIC DNA]</scope>
    <source>
        <strain evidence="2">CCM 7756</strain>
    </source>
</reference>
<protein>
    <recommendedName>
        <fullName evidence="3">Replicase</fullName>
    </recommendedName>
</protein>